<evidence type="ECO:0000256" key="4">
    <source>
        <dbReference type="ARBA" id="ARBA00022490"/>
    </source>
</evidence>
<evidence type="ECO:0000256" key="6">
    <source>
        <dbReference type="ARBA" id="ARBA00022801"/>
    </source>
</evidence>
<keyword evidence="6" id="KW-0378">Hydrolase</keyword>
<dbReference type="EC" id="3.1.13.1" evidence="3"/>
<dbReference type="InterPro" id="IPR011129">
    <property type="entry name" value="CSD"/>
</dbReference>
<dbReference type="Pfam" id="PF17876">
    <property type="entry name" value="CSD2"/>
    <property type="match status" value="1"/>
</dbReference>
<evidence type="ECO:0000256" key="8">
    <source>
        <dbReference type="ARBA" id="ARBA00022884"/>
    </source>
</evidence>
<evidence type="ECO:0000259" key="9">
    <source>
        <dbReference type="PROSITE" id="PS50126"/>
    </source>
</evidence>
<dbReference type="KEGG" id="vcw:GJQ55_03925"/>
<dbReference type="RefSeq" id="WP_228346219.1">
    <property type="nucleotide sequence ID" value="NZ_CP046056.1"/>
</dbReference>
<dbReference type="Pfam" id="PF00773">
    <property type="entry name" value="RNB"/>
    <property type="match status" value="1"/>
</dbReference>
<keyword evidence="7" id="KW-0269">Exonuclease</keyword>
<dbReference type="SMART" id="SM00357">
    <property type="entry name" value="CSP"/>
    <property type="match status" value="1"/>
</dbReference>
<dbReference type="SUPFAM" id="SSF50249">
    <property type="entry name" value="Nucleic acid-binding proteins"/>
    <property type="match status" value="3"/>
</dbReference>
<evidence type="ECO:0000256" key="1">
    <source>
        <dbReference type="ARBA" id="ARBA00001849"/>
    </source>
</evidence>
<dbReference type="GO" id="GO:0005829">
    <property type="term" value="C:cytosol"/>
    <property type="evidence" value="ECO:0007669"/>
    <property type="project" value="TreeGrafter"/>
</dbReference>
<dbReference type="PANTHER" id="PTHR23355:SF37">
    <property type="entry name" value="EXORIBONUCLEASE 2"/>
    <property type="match status" value="1"/>
</dbReference>
<dbReference type="InterPro" id="IPR012340">
    <property type="entry name" value="NA-bd_OB-fold"/>
</dbReference>
<keyword evidence="8" id="KW-0694">RNA-binding</keyword>
<evidence type="ECO:0000256" key="2">
    <source>
        <dbReference type="ARBA" id="ARBA00004496"/>
    </source>
</evidence>
<keyword evidence="11" id="KW-1185">Reference proteome</keyword>
<gene>
    <name evidence="10" type="ORF">GJQ55_03925</name>
</gene>
<comment type="catalytic activity">
    <reaction evidence="1">
        <text>Exonucleolytic cleavage in the 3'- to 5'-direction to yield nucleoside 5'-phosphates.</text>
        <dbReference type="EC" id="3.1.13.1"/>
    </reaction>
</comment>
<evidence type="ECO:0000256" key="5">
    <source>
        <dbReference type="ARBA" id="ARBA00022722"/>
    </source>
</evidence>
<sequence>MLDKNALAQLQSLKKEIHDSVPRFSGRVRASNGRFGFVNTDDNQSFFLTPEEMEKVLPGDVVEFRVEPAGEGKEQAIVEKLLSSDIREFFGTYVVRGKGHFIEADHPTLNRWIFVPPARRNNAAAGDLVQAHISQHPFPHGKAQADIDAVIGHPSDAGIEQRFTLAKWALPDSFSAAVLAEASALAANGLDSVLAGRTDLSHLPFVTIDSASTRDIDDALFAEAHSEGWTLWVGIADPSALIAPGSELDKAAAERGTSVYLPDLVIPMLPPELSEQLCSLQAGELRPAMVAELRIGEDGGMQQLHLHEASIRSHAKLSYHQVAQFIDGEEADISAELRGPLLHLHNCAQALANWRKTHCLIMEDRPDYKLVFDDNGKVKDIVRIERNAAHRLVEECMLACNRSVAGWLAAQNTGFFIEHGGVRTERHGEVAALLKEQLGLEQKPELHSLADYVGWLQRAGEAASELPLRMIISRQQERSNLSLEAKPHKGLGFDYYTTFSSPLRKYNDLLIHRIVRELLQQQTPTLPDSDLLLSIQAAQTNARMAANQAEAWLKLQWLQQLQQQDSELLFDASIVHMNSASITVRLEDCGIEGSIDRRKAGKEWTFDTKTISHHSDAGRFVLGQPVRVKVLEVQPQARIARFALV</sequence>
<dbReference type="SMART" id="SM00955">
    <property type="entry name" value="RNB"/>
    <property type="match status" value="1"/>
</dbReference>
<feature type="domain" description="S1 motif" evidence="9">
    <location>
        <begin position="567"/>
        <end position="645"/>
    </location>
</feature>
<dbReference type="GO" id="GO:0008859">
    <property type="term" value="F:exoribonuclease II activity"/>
    <property type="evidence" value="ECO:0007669"/>
    <property type="project" value="UniProtKB-EC"/>
</dbReference>
<reference evidence="10 11" key="1">
    <citation type="submission" date="2019-11" db="EMBL/GenBank/DDBJ databases">
        <title>Venatorbacter sp. nov. a predator of Campylobacter and other Gram-negative bacteria.</title>
        <authorList>
            <person name="Saeedi A."/>
            <person name="Cummings N.J."/>
            <person name="Connerton I.F."/>
            <person name="Connerton P.L."/>
        </authorList>
    </citation>
    <scope>NUCLEOTIDE SEQUENCE [LARGE SCALE GENOMIC DNA]</scope>
    <source>
        <strain evidence="10">XL5</strain>
    </source>
</reference>
<dbReference type="Gene3D" id="2.40.50.140">
    <property type="entry name" value="Nucleic acid-binding proteins"/>
    <property type="match status" value="1"/>
</dbReference>
<keyword evidence="4" id="KW-0963">Cytoplasm</keyword>
<dbReference type="GO" id="GO:0003723">
    <property type="term" value="F:RNA binding"/>
    <property type="evidence" value="ECO:0007669"/>
    <property type="project" value="UniProtKB-KW"/>
</dbReference>
<evidence type="ECO:0000256" key="7">
    <source>
        <dbReference type="ARBA" id="ARBA00022839"/>
    </source>
</evidence>
<dbReference type="NCBIfam" id="TIGR00358">
    <property type="entry name" value="3_prime_RNase"/>
    <property type="match status" value="1"/>
</dbReference>
<comment type="subcellular location">
    <subcellularLocation>
        <location evidence="2">Cytoplasm</location>
    </subcellularLocation>
</comment>
<protein>
    <recommendedName>
        <fullName evidence="3">exoribonuclease II</fullName>
        <ecNumber evidence="3">3.1.13.1</ecNumber>
    </recommendedName>
</protein>
<organism evidence="10 11">
    <name type="scientific">Venatoribacter cucullus</name>
    <dbReference type="NCBI Taxonomy" id="2661630"/>
    <lineage>
        <taxon>Bacteria</taxon>
        <taxon>Pseudomonadati</taxon>
        <taxon>Pseudomonadota</taxon>
        <taxon>Gammaproteobacteria</taxon>
        <taxon>Oceanospirillales</taxon>
        <taxon>Oceanospirillaceae</taxon>
        <taxon>Venatoribacter</taxon>
    </lineage>
</organism>
<accession>A0A9X7YMM5</accession>
<name>A0A9X7YMM5_9GAMM</name>
<dbReference type="EMBL" id="CP046056">
    <property type="protein sequence ID" value="QQD23685.1"/>
    <property type="molecule type" value="Genomic_DNA"/>
</dbReference>
<dbReference type="InterPro" id="IPR013223">
    <property type="entry name" value="RNase_B_OB_dom"/>
</dbReference>
<dbReference type="PANTHER" id="PTHR23355">
    <property type="entry name" value="RIBONUCLEASE"/>
    <property type="match status" value="1"/>
</dbReference>
<dbReference type="InterPro" id="IPR001900">
    <property type="entry name" value="RNase_II/R"/>
</dbReference>
<dbReference type="Proteomes" id="UP000596074">
    <property type="component" value="Chromosome"/>
</dbReference>
<dbReference type="Pfam" id="PF08206">
    <property type="entry name" value="OB_RNB"/>
    <property type="match status" value="1"/>
</dbReference>
<dbReference type="InterPro" id="IPR004476">
    <property type="entry name" value="RNase_II/RNase_R"/>
</dbReference>
<dbReference type="InterPro" id="IPR003029">
    <property type="entry name" value="S1_domain"/>
</dbReference>
<evidence type="ECO:0000313" key="10">
    <source>
        <dbReference type="EMBL" id="QQD23685.1"/>
    </source>
</evidence>
<evidence type="ECO:0000256" key="3">
    <source>
        <dbReference type="ARBA" id="ARBA00012163"/>
    </source>
</evidence>
<dbReference type="AlphaFoldDB" id="A0A9X7YMM5"/>
<dbReference type="InterPro" id="IPR040476">
    <property type="entry name" value="CSD2"/>
</dbReference>
<dbReference type="PROSITE" id="PS50126">
    <property type="entry name" value="S1"/>
    <property type="match status" value="1"/>
</dbReference>
<dbReference type="InterPro" id="IPR050180">
    <property type="entry name" value="RNR_Ribonuclease"/>
</dbReference>
<keyword evidence="5" id="KW-0540">Nuclease</keyword>
<dbReference type="GO" id="GO:0006402">
    <property type="term" value="P:mRNA catabolic process"/>
    <property type="evidence" value="ECO:0007669"/>
    <property type="project" value="TreeGrafter"/>
</dbReference>
<evidence type="ECO:0000313" key="11">
    <source>
        <dbReference type="Proteomes" id="UP000596074"/>
    </source>
</evidence>
<proteinExistence type="predicted"/>